<keyword evidence="1" id="KW-0175">Coiled coil</keyword>
<dbReference type="PANTHER" id="PTHR31342">
    <property type="entry name" value="PROTEIN CHUP1, CHLOROPLASTIC"/>
    <property type="match status" value="1"/>
</dbReference>
<evidence type="ECO:0000313" key="3">
    <source>
        <dbReference type="Proteomes" id="UP000235220"/>
    </source>
</evidence>
<evidence type="ECO:0000313" key="4">
    <source>
        <dbReference type="RefSeq" id="XP_018837079.2"/>
    </source>
</evidence>
<feature type="compositionally biased region" description="Polar residues" evidence="2">
    <location>
        <begin position="163"/>
        <end position="175"/>
    </location>
</feature>
<evidence type="ECO:0000256" key="2">
    <source>
        <dbReference type="SAM" id="MobiDB-lite"/>
    </source>
</evidence>
<dbReference type="GeneID" id="109003424"/>
<feature type="region of interest" description="Disordered" evidence="2">
    <location>
        <begin position="163"/>
        <end position="256"/>
    </location>
</feature>
<dbReference type="OrthoDB" id="2020598at2759"/>
<dbReference type="Gramene" id="Jr07_14220_p1">
    <property type="protein sequence ID" value="cds.Jr07_14220_p1"/>
    <property type="gene ID" value="Jr07_14220"/>
</dbReference>
<proteinExistence type="predicted"/>
<sequence length="558" mass="62677">MREFLALDKGIMEHLQKMYPGIMPDDSLSKMKGTTIDKRLAYFCKALISVRDSWTKSHQWMNKFIYDENLNVENTKIVEQFVFTTLDCMIKAARELFDMPDEEDLKKDHSVTDSASCPLELNGGCIKHGAQNPSLFNQKNGQVEELKPDYKEVQSISEVTPAATSNKVGCSQNTNEKPKPHISNMNELSSEEGKGAESSEPGNQTAPLVPLMMPSKGSVQSVPPPMMPTKQSALPPPKTMPPLKQPGPPPPPPLGATKFLHRKAATTKLKRSTRMSNLFQNLKRSIEGSGKDANSANGRKAPIGTRQQIEGSTGWKEGLGASLAELKKRSPYFHQVEEDVRKNQKSIIELKIAINSFQAKDMVKLLKFQTSVESFLEGLTDETQVLTKFEDFPTKKLESLRTAAALYSKLDTIVCNLKRLEIVAPLNKLFGKVEGYFNKFKKELDAIERTKDEESTKFKRHDIHFDFNILTRIKELMVDISSSCLELVLKETKEAKAAKDNGENVSKTDAQKKENAKMLWRAFQLAYRVYIFAGGQDDRANKLTEEVAHEITVDSQQQ</sequence>
<dbReference type="STRING" id="51240.A0A2I4FZK3"/>
<dbReference type="PANTHER" id="PTHR31342:SF62">
    <property type="entry name" value="HYDROXYPROLINE-RICH GLYCOPROTEIN FAMILY PROTEIN"/>
    <property type="match status" value="1"/>
</dbReference>
<keyword evidence="3" id="KW-1185">Reference proteome</keyword>
<name>A0A2I4FZK3_JUGRE</name>
<dbReference type="KEGG" id="jre:109003424"/>
<dbReference type="AlphaFoldDB" id="A0A2I4FZK3"/>
<feature type="region of interest" description="Disordered" evidence="2">
    <location>
        <begin position="284"/>
        <end position="312"/>
    </location>
</feature>
<gene>
    <name evidence="4" type="primary">LOC109003424</name>
</gene>
<reference evidence="4" key="1">
    <citation type="submission" date="2025-08" db="UniProtKB">
        <authorList>
            <consortium name="RefSeq"/>
        </authorList>
    </citation>
    <scope>IDENTIFICATION</scope>
    <source>
        <tissue evidence="4">Leaves</tissue>
    </source>
</reference>
<dbReference type="InterPro" id="IPR040265">
    <property type="entry name" value="CHUP1/IPGA1-like"/>
</dbReference>
<feature type="compositionally biased region" description="Pro residues" evidence="2">
    <location>
        <begin position="234"/>
        <end position="254"/>
    </location>
</feature>
<dbReference type="Proteomes" id="UP000235220">
    <property type="component" value="Chromosome 7"/>
</dbReference>
<protein>
    <submittedName>
        <fullName evidence="4">Uncharacterized protein At4g04980-like isoform X1</fullName>
    </submittedName>
</protein>
<accession>A0A2I4FZK3</accession>
<dbReference type="RefSeq" id="XP_018837079.2">
    <property type="nucleotide sequence ID" value="XM_018981534.2"/>
</dbReference>
<organism evidence="3 4">
    <name type="scientific">Juglans regia</name>
    <name type="common">English walnut</name>
    <dbReference type="NCBI Taxonomy" id="51240"/>
    <lineage>
        <taxon>Eukaryota</taxon>
        <taxon>Viridiplantae</taxon>
        <taxon>Streptophyta</taxon>
        <taxon>Embryophyta</taxon>
        <taxon>Tracheophyta</taxon>
        <taxon>Spermatophyta</taxon>
        <taxon>Magnoliopsida</taxon>
        <taxon>eudicotyledons</taxon>
        <taxon>Gunneridae</taxon>
        <taxon>Pentapetalae</taxon>
        <taxon>rosids</taxon>
        <taxon>fabids</taxon>
        <taxon>Fagales</taxon>
        <taxon>Juglandaceae</taxon>
        <taxon>Juglans</taxon>
    </lineage>
</organism>
<evidence type="ECO:0000256" key="1">
    <source>
        <dbReference type="ARBA" id="ARBA00023054"/>
    </source>
</evidence>